<dbReference type="InterPro" id="IPR004046">
    <property type="entry name" value="GST_C"/>
</dbReference>
<evidence type="ECO:0000259" key="2">
    <source>
        <dbReference type="PROSITE" id="PS50405"/>
    </source>
</evidence>
<dbReference type="Pfam" id="PF14497">
    <property type="entry name" value="GST_C_3"/>
    <property type="match status" value="1"/>
</dbReference>
<dbReference type="SUPFAM" id="SSF52833">
    <property type="entry name" value="Thioredoxin-like"/>
    <property type="match status" value="1"/>
</dbReference>
<dbReference type="PANTHER" id="PTHR44051:SF8">
    <property type="entry name" value="GLUTATHIONE S-TRANSFERASE GSTA"/>
    <property type="match status" value="1"/>
</dbReference>
<dbReference type="STRING" id="619304.SAMN05421760_11192"/>
<evidence type="ECO:0000313" key="4">
    <source>
        <dbReference type="Proteomes" id="UP000185999"/>
    </source>
</evidence>
<dbReference type="GO" id="GO:0016740">
    <property type="term" value="F:transferase activity"/>
    <property type="evidence" value="ECO:0007669"/>
    <property type="project" value="UniProtKB-KW"/>
</dbReference>
<dbReference type="PROSITE" id="PS50404">
    <property type="entry name" value="GST_NTER"/>
    <property type="match status" value="1"/>
</dbReference>
<gene>
    <name evidence="3" type="ORF">SAMN05421760_11192</name>
</gene>
<feature type="domain" description="GST N-terminal" evidence="1">
    <location>
        <begin position="1"/>
        <end position="68"/>
    </location>
</feature>
<dbReference type="InterPro" id="IPR004045">
    <property type="entry name" value="Glutathione_S-Trfase_N"/>
</dbReference>
<dbReference type="SFLD" id="SFLDS00019">
    <property type="entry name" value="Glutathione_Transferase_(cytos"/>
    <property type="match status" value="1"/>
</dbReference>
<dbReference type="InterPro" id="IPR040079">
    <property type="entry name" value="Glutathione_S-Trfase"/>
</dbReference>
<dbReference type="PROSITE" id="PS50405">
    <property type="entry name" value="GST_CTER"/>
    <property type="match status" value="1"/>
</dbReference>
<dbReference type="PANTHER" id="PTHR44051">
    <property type="entry name" value="GLUTATHIONE S-TRANSFERASE-RELATED"/>
    <property type="match status" value="1"/>
</dbReference>
<dbReference type="Gene3D" id="1.20.1050.10">
    <property type="match status" value="1"/>
</dbReference>
<evidence type="ECO:0000313" key="3">
    <source>
        <dbReference type="EMBL" id="SIT02623.1"/>
    </source>
</evidence>
<feature type="domain" description="GST C-terminal" evidence="2">
    <location>
        <begin position="74"/>
        <end position="199"/>
    </location>
</feature>
<dbReference type="CDD" id="cd03057">
    <property type="entry name" value="GST_N_Beta"/>
    <property type="match status" value="1"/>
</dbReference>
<proteinExistence type="predicted"/>
<dbReference type="Proteomes" id="UP000185999">
    <property type="component" value="Unassembled WGS sequence"/>
</dbReference>
<dbReference type="EMBL" id="FTOE01000011">
    <property type="protein sequence ID" value="SIT02623.1"/>
    <property type="molecule type" value="Genomic_DNA"/>
</dbReference>
<dbReference type="InterPro" id="IPR036282">
    <property type="entry name" value="Glutathione-S-Trfase_C_sf"/>
</dbReference>
<keyword evidence="4" id="KW-1185">Reference proteome</keyword>
<protein>
    <submittedName>
        <fullName evidence="3">Glutathione S-transferase</fullName>
    </submittedName>
</protein>
<keyword evidence="3" id="KW-0808">Transferase</keyword>
<organism evidence="3 4">
    <name type="scientific">Neptunomonas antarctica</name>
    <dbReference type="NCBI Taxonomy" id="619304"/>
    <lineage>
        <taxon>Bacteria</taxon>
        <taxon>Pseudomonadati</taxon>
        <taxon>Pseudomonadota</taxon>
        <taxon>Gammaproteobacteria</taxon>
        <taxon>Oceanospirillales</taxon>
        <taxon>Oceanospirillaceae</taxon>
        <taxon>Neptunomonas</taxon>
    </lineage>
</organism>
<dbReference type="Gene3D" id="3.40.30.10">
    <property type="entry name" value="Glutaredoxin"/>
    <property type="match status" value="1"/>
</dbReference>
<dbReference type="SFLD" id="SFLDG01150">
    <property type="entry name" value="Main.1:_Beta-like"/>
    <property type="match status" value="1"/>
</dbReference>
<evidence type="ECO:0000259" key="1">
    <source>
        <dbReference type="PROSITE" id="PS50404"/>
    </source>
</evidence>
<name>A0A1N7NW83_9GAMM</name>
<reference evidence="4" key="1">
    <citation type="submission" date="2017-01" db="EMBL/GenBank/DDBJ databases">
        <authorList>
            <person name="Varghese N."/>
            <person name="Submissions S."/>
        </authorList>
    </citation>
    <scope>NUCLEOTIDE SEQUENCE [LARGE SCALE GENOMIC DNA]</scope>
    <source>
        <strain evidence="4">DSM 22306</strain>
    </source>
</reference>
<dbReference type="InterPro" id="IPR010987">
    <property type="entry name" value="Glutathione-S-Trfase_C-like"/>
</dbReference>
<dbReference type="Pfam" id="PF02798">
    <property type="entry name" value="GST_N"/>
    <property type="match status" value="1"/>
</dbReference>
<sequence>MATHALLEELSVDYQLIEIDLARKMQRTPEYLAINPNGKVPTLLHNGDIIYESAAILLYLLDQHPESDLSPPPTSPQRGRYYQSLIWMSNTLQEAANRWAHPEHYCDNKEGQASLKIKASRELERCWQVIESDLSNQGPWISGETLSGADFHLFMIAYWSRLYESRAQDYPMIQQLLKNLLKRKSIQAMLQQESLSFTC</sequence>
<dbReference type="SFLD" id="SFLDG00358">
    <property type="entry name" value="Main_(cytGST)"/>
    <property type="match status" value="1"/>
</dbReference>
<dbReference type="InterPro" id="IPR036249">
    <property type="entry name" value="Thioredoxin-like_sf"/>
</dbReference>
<dbReference type="AlphaFoldDB" id="A0A1N7NW83"/>
<accession>A0A1N7NW83</accession>
<dbReference type="SUPFAM" id="SSF47616">
    <property type="entry name" value="GST C-terminal domain-like"/>
    <property type="match status" value="1"/>
</dbReference>